<evidence type="ECO:0000313" key="2">
    <source>
        <dbReference type="Proteomes" id="UP001501624"/>
    </source>
</evidence>
<accession>A0ABP7JIQ6</accession>
<organism evidence="1 2">
    <name type="scientific">Amycolatopsis tucumanensis</name>
    <dbReference type="NCBI Taxonomy" id="401106"/>
    <lineage>
        <taxon>Bacteria</taxon>
        <taxon>Bacillati</taxon>
        <taxon>Actinomycetota</taxon>
        <taxon>Actinomycetes</taxon>
        <taxon>Pseudonocardiales</taxon>
        <taxon>Pseudonocardiaceae</taxon>
        <taxon>Amycolatopsis</taxon>
    </lineage>
</organism>
<keyword evidence="2" id="KW-1185">Reference proteome</keyword>
<proteinExistence type="predicted"/>
<dbReference type="Proteomes" id="UP001501624">
    <property type="component" value="Unassembled WGS sequence"/>
</dbReference>
<gene>
    <name evidence="1" type="ORF">GCM10022380_74120</name>
</gene>
<name>A0ABP7JIQ6_9PSEU</name>
<reference evidence="2" key="1">
    <citation type="journal article" date="2019" name="Int. J. Syst. Evol. Microbiol.">
        <title>The Global Catalogue of Microorganisms (GCM) 10K type strain sequencing project: providing services to taxonomists for standard genome sequencing and annotation.</title>
        <authorList>
            <consortium name="The Broad Institute Genomics Platform"/>
            <consortium name="The Broad Institute Genome Sequencing Center for Infectious Disease"/>
            <person name="Wu L."/>
            <person name="Ma J."/>
        </authorList>
    </citation>
    <scope>NUCLEOTIDE SEQUENCE [LARGE SCALE GENOMIC DNA]</scope>
    <source>
        <strain evidence="2">JCM 17017</strain>
    </source>
</reference>
<evidence type="ECO:0000313" key="1">
    <source>
        <dbReference type="EMBL" id="GAA3845093.1"/>
    </source>
</evidence>
<dbReference type="RefSeq" id="WP_237338686.1">
    <property type="nucleotide sequence ID" value="NZ_BAABCM010000014.1"/>
</dbReference>
<sequence>MSSEVRPEVVATADHIDTVVGVLRELDLGETAPAAVYQAGESDAAR</sequence>
<protein>
    <submittedName>
        <fullName evidence="1">Uncharacterized protein</fullName>
    </submittedName>
</protein>
<dbReference type="EMBL" id="BAABCM010000014">
    <property type="protein sequence ID" value="GAA3845093.1"/>
    <property type="molecule type" value="Genomic_DNA"/>
</dbReference>
<comment type="caution">
    <text evidence="1">The sequence shown here is derived from an EMBL/GenBank/DDBJ whole genome shotgun (WGS) entry which is preliminary data.</text>
</comment>